<accession>A0ABR4GFG1</accession>
<dbReference type="EMBL" id="JBFTWV010000020">
    <property type="protein sequence ID" value="KAL2797250.1"/>
    <property type="molecule type" value="Genomic_DNA"/>
</dbReference>
<dbReference type="SUPFAM" id="SSF53167">
    <property type="entry name" value="Purine and uridine phosphorylases"/>
    <property type="match status" value="1"/>
</dbReference>
<dbReference type="PANTHER" id="PTHR46082">
    <property type="entry name" value="ATP/GTP-BINDING PROTEIN-RELATED"/>
    <property type="match status" value="1"/>
</dbReference>
<gene>
    <name evidence="3" type="ORF">BJX66DRAFT_348885</name>
</gene>
<sequence length="1313" mass="145643">MRTHEIYERSLRKAKASLAINACFVWKATAKTSGAVTISSTTCLKSTASGTISNARREIGQVRQRLTCGSIGNQHTGICYYRRQRLSSTEHSWALLQHVVSAAHQYLIGHIGFPVCVSIVNTTSLMTTDSDFVSTFSATLVRRVIPANFDQETMETFLTALPDIILDFLDKLLFSGVDICTQFAETVWQKRREIVNTVSEICQGIEVDKGNRKRLDPKTRGTWAPRNRDSTIMTCEDFIEMLPWYSWLVGSLQRIFSLNSTRDWPMSDIASRVTVHSARFSVDWDLRSYLEIYDGRFEKRIDQFITVTGTLQDGQALTPAKYMRQTWPSGGDCLLTLLKKLTLTPEARAPIQVSETAERSTKTSVSGSISGSSLVVYARGIREAIISVAQQLCWLGAALRTSLGTRKSICCWPVVRKTGVFWDHVSFEIKFEINERSPQLEVLNGQCWHHFFDEFVVAYRFPIPRRGVQNAGLEAPLNLLGRLVPSRWVTTFDGKVYIKGHSSILVPTNVVGSTVVWHLVFNDHERYISYVDPQIETIPGLYLEIVDCNLGSFRHIVGWCSAVKSLTGSYVANYATDWSGLDKVDKECGLAGVTVSRGIAIADLEGPAGAYSRTFDPDLGDYLRRLQSLSRRYMVFYDVGNRRGWLVDGASALLHLVRASLEFSSAEDLTGEFIFKPIQLQEAPTRMRGRSASMAILRSPQNLRLRLYRKMRETFLDRVEVIYHLLEKISAYYLRAKFMRQERVGGDRYLLGALEGFDFMDLAGDTNHFSARMADPSVSLPRWVGLAESLNAPILFSREFGELLEPCSRLNVRSSWSTVPSGKDYLAVRVEDITEIMRRKGNSWGSPWRVVESIYWHMPDKMFENCGELCHESRESCNHAQVLVWKEETGERDGKINSPTVLESQGAVIFDGSPLQSALSSLEATFVPSSTGSQSPVNDSGISVSYSPKTGSDPTITSIVTRKRPVSTPIAPGNTGKRRCHGPSPIASETYQQGAVTEAKVPDPVEAFLDFGTSRKSIGSSSGDYTVGWICALQVELDAARRMLDRVHARGFGHGRDCNLYTIGQIGNLNVVLICLPKGQYGTNSAAVAATRMINRFPKIEIGLMVGIGGGLPNAKNDVRLGDVVVGTGVVQYDMGKFTKDGFITTGTLKAPPEKLLHVLNYMPLHGSSITGQLEIDYPGAELDQLYEASYPHVGGDTCETCDRKQTVQRNILRDSTTPHVFYGTIASGNSVIKDSRTRDTLIEKHGVVCCEMEAAGVMNTAFPCLVIRGISDYADSHKNDIWISYAAAAAAQYARDLLLAMSANIALSDTVS</sequence>
<dbReference type="Pfam" id="PF01048">
    <property type="entry name" value="PNP_UDP_1"/>
    <property type="match status" value="1"/>
</dbReference>
<dbReference type="InterPro" id="IPR053137">
    <property type="entry name" value="NLR-like"/>
</dbReference>
<comment type="caution">
    <text evidence="3">The sequence shown here is derived from an EMBL/GenBank/DDBJ whole genome shotgun (WGS) entry which is preliminary data.</text>
</comment>
<name>A0ABR4GFG1_9EURO</name>
<dbReference type="InterPro" id="IPR000845">
    <property type="entry name" value="Nucleoside_phosphorylase_d"/>
</dbReference>
<feature type="domain" description="Nucleoside phosphorylase" evidence="2">
    <location>
        <begin position="1027"/>
        <end position="1291"/>
    </location>
</feature>
<organism evidence="3 4">
    <name type="scientific">Aspergillus keveii</name>
    <dbReference type="NCBI Taxonomy" id="714993"/>
    <lineage>
        <taxon>Eukaryota</taxon>
        <taxon>Fungi</taxon>
        <taxon>Dikarya</taxon>
        <taxon>Ascomycota</taxon>
        <taxon>Pezizomycotina</taxon>
        <taxon>Eurotiomycetes</taxon>
        <taxon>Eurotiomycetidae</taxon>
        <taxon>Eurotiales</taxon>
        <taxon>Aspergillaceae</taxon>
        <taxon>Aspergillus</taxon>
        <taxon>Aspergillus subgen. Nidulantes</taxon>
    </lineage>
</organism>
<evidence type="ECO:0000313" key="3">
    <source>
        <dbReference type="EMBL" id="KAL2797250.1"/>
    </source>
</evidence>
<reference evidence="3 4" key="1">
    <citation type="submission" date="2024-07" db="EMBL/GenBank/DDBJ databases">
        <title>Section-level genome sequencing and comparative genomics of Aspergillus sections Usti and Cavernicolus.</title>
        <authorList>
            <consortium name="Lawrence Berkeley National Laboratory"/>
            <person name="Nybo J.L."/>
            <person name="Vesth T.C."/>
            <person name="Theobald S."/>
            <person name="Frisvad J.C."/>
            <person name="Larsen T.O."/>
            <person name="Kjaerboelling I."/>
            <person name="Rothschild-Mancinelli K."/>
            <person name="Lyhne E.K."/>
            <person name="Kogle M.E."/>
            <person name="Barry K."/>
            <person name="Clum A."/>
            <person name="Na H."/>
            <person name="Ledsgaard L."/>
            <person name="Lin J."/>
            <person name="Lipzen A."/>
            <person name="Kuo A."/>
            <person name="Riley R."/>
            <person name="Mondo S."/>
            <person name="Labutti K."/>
            <person name="Haridas S."/>
            <person name="Pangalinan J."/>
            <person name="Salamov A.A."/>
            <person name="Simmons B.A."/>
            <person name="Magnuson J.K."/>
            <person name="Chen J."/>
            <person name="Drula E."/>
            <person name="Henrissat B."/>
            <person name="Wiebenga A."/>
            <person name="Lubbers R.J."/>
            <person name="Gomes A.C."/>
            <person name="Makela M.R."/>
            <person name="Stajich J."/>
            <person name="Grigoriev I.V."/>
            <person name="Mortensen U.H."/>
            <person name="De Vries R.P."/>
            <person name="Baker S.E."/>
            <person name="Andersen M.R."/>
        </authorList>
    </citation>
    <scope>NUCLEOTIDE SEQUENCE [LARGE SCALE GENOMIC DNA]</scope>
    <source>
        <strain evidence="3 4">CBS 209.92</strain>
    </source>
</reference>
<evidence type="ECO:0000256" key="1">
    <source>
        <dbReference type="SAM" id="MobiDB-lite"/>
    </source>
</evidence>
<evidence type="ECO:0000313" key="4">
    <source>
        <dbReference type="Proteomes" id="UP001610563"/>
    </source>
</evidence>
<evidence type="ECO:0000259" key="2">
    <source>
        <dbReference type="Pfam" id="PF01048"/>
    </source>
</evidence>
<proteinExistence type="predicted"/>
<feature type="region of interest" description="Disordered" evidence="1">
    <location>
        <begin position="928"/>
        <end position="956"/>
    </location>
</feature>
<keyword evidence="4" id="KW-1185">Reference proteome</keyword>
<dbReference type="PANTHER" id="PTHR46082:SF11">
    <property type="entry name" value="AAA+ ATPASE DOMAIN-CONTAINING PROTEIN-RELATED"/>
    <property type="match status" value="1"/>
</dbReference>
<protein>
    <recommendedName>
        <fullName evidence="2">Nucleoside phosphorylase domain-containing protein</fullName>
    </recommendedName>
</protein>
<dbReference type="InterPro" id="IPR035994">
    <property type="entry name" value="Nucleoside_phosphorylase_sf"/>
</dbReference>
<dbReference type="Proteomes" id="UP001610563">
    <property type="component" value="Unassembled WGS sequence"/>
</dbReference>
<dbReference type="Gene3D" id="3.40.50.1580">
    <property type="entry name" value="Nucleoside phosphorylase domain"/>
    <property type="match status" value="1"/>
</dbReference>
<feature type="region of interest" description="Disordered" evidence="1">
    <location>
        <begin position="966"/>
        <end position="985"/>
    </location>
</feature>